<keyword evidence="6 8" id="KW-1133">Transmembrane helix</keyword>
<dbReference type="InterPro" id="IPR036259">
    <property type="entry name" value="MFS_trans_sf"/>
</dbReference>
<organism evidence="10 11">
    <name type="scientific">Clostridium saccharobutylicum</name>
    <dbReference type="NCBI Taxonomy" id="169679"/>
    <lineage>
        <taxon>Bacteria</taxon>
        <taxon>Bacillati</taxon>
        <taxon>Bacillota</taxon>
        <taxon>Clostridia</taxon>
        <taxon>Eubacteriales</taxon>
        <taxon>Clostridiaceae</taxon>
        <taxon>Clostridium</taxon>
    </lineage>
</organism>
<comment type="caution">
    <text evidence="10">The sequence shown here is derived from an EMBL/GenBank/DDBJ whole genome shotgun (WGS) entry which is preliminary data.</text>
</comment>
<feature type="transmembrane region" description="Helical" evidence="8">
    <location>
        <begin position="43"/>
        <end position="69"/>
    </location>
</feature>
<dbReference type="InterPro" id="IPR004638">
    <property type="entry name" value="EmrB-like"/>
</dbReference>
<feature type="transmembrane region" description="Helical" evidence="8">
    <location>
        <begin position="333"/>
        <end position="352"/>
    </location>
</feature>
<feature type="transmembrane region" description="Helical" evidence="8">
    <location>
        <begin position="302"/>
        <end position="321"/>
    </location>
</feature>
<dbReference type="AlphaFoldDB" id="A0A1S8N2U3"/>
<comment type="subcellular location">
    <subcellularLocation>
        <location evidence="1">Cell membrane</location>
        <topology evidence="1">Multi-pass membrane protein</topology>
    </subcellularLocation>
</comment>
<evidence type="ECO:0000256" key="7">
    <source>
        <dbReference type="ARBA" id="ARBA00023136"/>
    </source>
</evidence>
<reference evidence="10 11" key="1">
    <citation type="submission" date="2016-05" db="EMBL/GenBank/DDBJ databases">
        <title>Microbial solvent formation.</title>
        <authorList>
            <person name="Poehlein A."/>
            <person name="Montoya Solano J.D."/>
            <person name="Flitsch S."/>
            <person name="Krabben P."/>
            <person name="Duerre P."/>
            <person name="Daniel R."/>
        </authorList>
    </citation>
    <scope>NUCLEOTIDE SEQUENCE [LARGE SCALE GENOMIC DNA]</scope>
    <source>
        <strain evidence="10 11">L1-8</strain>
    </source>
</reference>
<dbReference type="SUPFAM" id="SSF103473">
    <property type="entry name" value="MFS general substrate transporter"/>
    <property type="match status" value="1"/>
</dbReference>
<evidence type="ECO:0000256" key="2">
    <source>
        <dbReference type="ARBA" id="ARBA00008537"/>
    </source>
</evidence>
<dbReference type="GO" id="GO:0022857">
    <property type="term" value="F:transmembrane transporter activity"/>
    <property type="evidence" value="ECO:0007669"/>
    <property type="project" value="InterPro"/>
</dbReference>
<feature type="transmembrane region" description="Helical" evidence="8">
    <location>
        <begin position="139"/>
        <end position="163"/>
    </location>
</feature>
<dbReference type="RefSeq" id="WP_077866386.1">
    <property type="nucleotide sequence ID" value="NZ_LZYZ01000006.1"/>
</dbReference>
<dbReference type="NCBIfam" id="TIGR00711">
    <property type="entry name" value="efflux_EmrB"/>
    <property type="match status" value="1"/>
</dbReference>
<dbReference type="EMBL" id="LZYZ01000006">
    <property type="protein sequence ID" value="OOM10712.1"/>
    <property type="molecule type" value="Genomic_DNA"/>
</dbReference>
<dbReference type="STRING" id="169679.CSACC_24650"/>
<protein>
    <submittedName>
        <fullName evidence="10">Multidrug resistance protein Stp</fullName>
    </submittedName>
</protein>
<keyword evidence="3" id="KW-0813">Transport</keyword>
<evidence type="ECO:0000313" key="11">
    <source>
        <dbReference type="Proteomes" id="UP000191154"/>
    </source>
</evidence>
<evidence type="ECO:0000256" key="3">
    <source>
        <dbReference type="ARBA" id="ARBA00022448"/>
    </source>
</evidence>
<feature type="transmembrane region" description="Helical" evidence="8">
    <location>
        <begin position="106"/>
        <end position="127"/>
    </location>
</feature>
<gene>
    <name evidence="10" type="primary">stp_4</name>
    <name evidence="10" type="ORF">CLOSAC_33330</name>
</gene>
<dbReference type="CDD" id="cd17321">
    <property type="entry name" value="MFS_MMR_MDR_like"/>
    <property type="match status" value="1"/>
</dbReference>
<evidence type="ECO:0000256" key="5">
    <source>
        <dbReference type="ARBA" id="ARBA00022692"/>
    </source>
</evidence>
<evidence type="ECO:0000256" key="6">
    <source>
        <dbReference type="ARBA" id="ARBA00022989"/>
    </source>
</evidence>
<comment type="similarity">
    <text evidence="2">Belongs to the major facilitator superfamily. EmrB family.</text>
</comment>
<proteinExistence type="inferred from homology"/>
<evidence type="ECO:0000256" key="8">
    <source>
        <dbReference type="SAM" id="Phobius"/>
    </source>
</evidence>
<feature type="transmembrane region" description="Helical" evidence="8">
    <location>
        <begin position="169"/>
        <end position="190"/>
    </location>
</feature>
<dbReference type="PANTHER" id="PTHR42718:SF9">
    <property type="entry name" value="MAJOR FACILITATOR SUPERFAMILY MULTIDRUG TRANSPORTER MFSC"/>
    <property type="match status" value="1"/>
</dbReference>
<evidence type="ECO:0000313" key="10">
    <source>
        <dbReference type="EMBL" id="OOM10712.1"/>
    </source>
</evidence>
<keyword evidence="4" id="KW-1003">Cell membrane</keyword>
<evidence type="ECO:0000259" key="9">
    <source>
        <dbReference type="PROSITE" id="PS50850"/>
    </source>
</evidence>
<evidence type="ECO:0000256" key="4">
    <source>
        <dbReference type="ARBA" id="ARBA00022475"/>
    </source>
</evidence>
<feature type="domain" description="Major facilitator superfamily (MFS) profile" evidence="9">
    <location>
        <begin position="15"/>
        <end position="471"/>
    </location>
</feature>
<keyword evidence="5 8" id="KW-0812">Transmembrane</keyword>
<feature type="transmembrane region" description="Helical" evidence="8">
    <location>
        <begin position="202"/>
        <end position="220"/>
    </location>
</feature>
<dbReference type="InterPro" id="IPR011701">
    <property type="entry name" value="MFS"/>
</dbReference>
<dbReference type="Proteomes" id="UP000191154">
    <property type="component" value="Unassembled WGS sequence"/>
</dbReference>
<dbReference type="InterPro" id="IPR020846">
    <property type="entry name" value="MFS_dom"/>
</dbReference>
<dbReference type="Gene3D" id="1.20.1720.10">
    <property type="entry name" value="Multidrug resistance protein D"/>
    <property type="match status" value="1"/>
</dbReference>
<dbReference type="PRINTS" id="PR01036">
    <property type="entry name" value="TCRTETB"/>
</dbReference>
<evidence type="ECO:0000256" key="1">
    <source>
        <dbReference type="ARBA" id="ARBA00004651"/>
    </source>
</evidence>
<feature type="transmembrane region" description="Helical" evidence="8">
    <location>
        <begin position="262"/>
        <end position="282"/>
    </location>
</feature>
<dbReference type="Pfam" id="PF07690">
    <property type="entry name" value="MFS_1"/>
    <property type="match status" value="1"/>
</dbReference>
<feature type="transmembrane region" description="Helical" evidence="8">
    <location>
        <begin position="358"/>
        <end position="377"/>
    </location>
</feature>
<keyword evidence="7 8" id="KW-0472">Membrane</keyword>
<feature type="transmembrane region" description="Helical" evidence="8">
    <location>
        <begin position="232"/>
        <end position="250"/>
    </location>
</feature>
<dbReference type="PANTHER" id="PTHR42718">
    <property type="entry name" value="MAJOR FACILITATOR SUPERFAMILY MULTIDRUG TRANSPORTER MFSC"/>
    <property type="match status" value="1"/>
</dbReference>
<accession>A0A1S8N2U3</accession>
<feature type="transmembrane region" description="Helical" evidence="8">
    <location>
        <begin position="12"/>
        <end position="37"/>
    </location>
</feature>
<dbReference type="Gene3D" id="1.20.1250.20">
    <property type="entry name" value="MFS general substrate transporter like domains"/>
    <property type="match status" value="1"/>
</dbReference>
<dbReference type="FunFam" id="1.20.1720.10:FF:000021">
    <property type="entry name" value="Drug resistance transporter, EmrB/QacA subfamily"/>
    <property type="match status" value="1"/>
</dbReference>
<feature type="transmembrane region" description="Helical" evidence="8">
    <location>
        <begin position="81"/>
        <end position="100"/>
    </location>
</feature>
<dbReference type="PROSITE" id="PS50850">
    <property type="entry name" value="MFS"/>
    <property type="match status" value="1"/>
</dbReference>
<name>A0A1S8N2U3_CLOSA</name>
<dbReference type="GO" id="GO:0005886">
    <property type="term" value="C:plasma membrane"/>
    <property type="evidence" value="ECO:0007669"/>
    <property type="project" value="UniProtKB-SubCell"/>
</dbReference>
<feature type="transmembrane region" description="Helical" evidence="8">
    <location>
        <begin position="398"/>
        <end position="421"/>
    </location>
</feature>
<feature type="transmembrane region" description="Helical" evidence="8">
    <location>
        <begin position="441"/>
        <end position="465"/>
    </location>
</feature>
<sequence length="480" mass="52835">MEIEKRNEYKNRWIILAIVVLLPFMATLDSTIVNVVLPVMVNIFSVTMSSIQLIIICYLITIVSTILFFGRLGDIKGKSIIFNLGLLVFTIGSLFCGLSKTFTSLVFFRIVQAIGASAAMANNQGIITQVFPANERGKALGISGTFIALGTMIGPTLGGFIVSYLNWNYIFFINIPIGIIATIVGFKMLPRKLNEKKEDIDFAGAIIFGVSVIFLFYALIAGQTIGYDNSKIIFSFFMAALLFVVFILVEKNQKYPLIDFSVFKNSLFSVGILCTFICYASFNSNNIVQPFYLENVLKMTPYYAGMIMMICPVIITIIAPFSGHLSDKIGSEILIFIGLIVMGLGMGLMATLNESSPIQELILYISLIGIGNGLFLSPNNSLVMSSAPSNKLGIAGSINAFVRNLGQSSGVAMATSLLYYFMSIKMGKKVLGYVEGRNDVFIFGMKYVYISAALICFIGVVTTVLRLKRKKHIRQNHLQI</sequence>